<proteinExistence type="predicted"/>
<feature type="domain" description="Secretion system C-terminal sorting" evidence="2">
    <location>
        <begin position="207"/>
        <end position="280"/>
    </location>
</feature>
<dbReference type="NCBIfam" id="TIGR04183">
    <property type="entry name" value="Por_Secre_tail"/>
    <property type="match status" value="1"/>
</dbReference>
<dbReference type="AlphaFoldDB" id="A0A2P8DBH5"/>
<evidence type="ECO:0000259" key="2">
    <source>
        <dbReference type="Pfam" id="PF18962"/>
    </source>
</evidence>
<comment type="caution">
    <text evidence="3">The sequence shown here is derived from an EMBL/GenBank/DDBJ whole genome shotgun (WGS) entry which is preliminary data.</text>
</comment>
<organism evidence="3 4">
    <name type="scientific">Taibaiella chishuiensis</name>
    <dbReference type="NCBI Taxonomy" id="1434707"/>
    <lineage>
        <taxon>Bacteria</taxon>
        <taxon>Pseudomonadati</taxon>
        <taxon>Bacteroidota</taxon>
        <taxon>Chitinophagia</taxon>
        <taxon>Chitinophagales</taxon>
        <taxon>Chitinophagaceae</taxon>
        <taxon>Taibaiella</taxon>
    </lineage>
</organism>
<dbReference type="Gene3D" id="3.40.30.10">
    <property type="entry name" value="Glutaredoxin"/>
    <property type="match status" value="1"/>
</dbReference>
<dbReference type="RefSeq" id="WP_146146643.1">
    <property type="nucleotide sequence ID" value="NZ_PYGD01000001.1"/>
</dbReference>
<name>A0A2P8DBH5_9BACT</name>
<gene>
    <name evidence="3" type="ORF">B0I18_101726</name>
</gene>
<dbReference type="SUPFAM" id="SSF52833">
    <property type="entry name" value="Thioredoxin-like"/>
    <property type="match status" value="1"/>
</dbReference>
<evidence type="ECO:0000313" key="3">
    <source>
        <dbReference type="EMBL" id="PSK94570.1"/>
    </source>
</evidence>
<reference evidence="3 4" key="1">
    <citation type="submission" date="2018-03" db="EMBL/GenBank/DDBJ databases">
        <title>Genomic Encyclopedia of Type Strains, Phase III (KMG-III): the genomes of soil and plant-associated and newly described type strains.</title>
        <authorList>
            <person name="Whitman W."/>
        </authorList>
    </citation>
    <scope>NUCLEOTIDE SEQUENCE [LARGE SCALE GENOMIC DNA]</scope>
    <source>
        <strain evidence="3 4">CGMCC 1.12700</strain>
    </source>
</reference>
<sequence length="282" mass="30951">MKKSAFTILCLLMAMAFNRAGAQPLAVGAVVDDIKLKTIYGDSVSLYSYLDQGYTVLIDISATWCAPCWYFRQSHIAEDLYKHYGPNGTVQPGRIMVWFIEGDNTTTSADLAGNTGASQGDWVTGVDYPIIDYPNFTPVIHFLQPGATSIAFPTFLLICPNRKVIFNAEGFSPNWTEAYFVERMNDCPPGMTGMDQVFKTTELSLSPNPARSQLNIVMDLLVATDATFRVTNIMGQVISGKTAALQPGRQTEQLDISSLPPGMYVLSVSTSKGVLQQKFVKQ</sequence>
<feature type="chain" id="PRO_5015113778" evidence="1">
    <location>
        <begin position="23"/>
        <end position="282"/>
    </location>
</feature>
<evidence type="ECO:0000313" key="4">
    <source>
        <dbReference type="Proteomes" id="UP000240572"/>
    </source>
</evidence>
<keyword evidence="4" id="KW-1185">Reference proteome</keyword>
<dbReference type="Pfam" id="PF18962">
    <property type="entry name" value="Por_Secre_tail"/>
    <property type="match status" value="1"/>
</dbReference>
<dbReference type="InterPro" id="IPR026444">
    <property type="entry name" value="Secre_tail"/>
</dbReference>
<dbReference type="EMBL" id="PYGD01000001">
    <property type="protein sequence ID" value="PSK94570.1"/>
    <property type="molecule type" value="Genomic_DNA"/>
</dbReference>
<feature type="signal peptide" evidence="1">
    <location>
        <begin position="1"/>
        <end position="22"/>
    </location>
</feature>
<dbReference type="InterPro" id="IPR036249">
    <property type="entry name" value="Thioredoxin-like_sf"/>
</dbReference>
<dbReference type="OrthoDB" id="9805017at2"/>
<keyword evidence="1" id="KW-0732">Signal</keyword>
<protein>
    <submittedName>
        <fullName evidence="3">Putative secreted protein (Por secretion system target)</fullName>
    </submittedName>
</protein>
<dbReference type="Proteomes" id="UP000240572">
    <property type="component" value="Unassembled WGS sequence"/>
</dbReference>
<accession>A0A2P8DBH5</accession>
<evidence type="ECO:0000256" key="1">
    <source>
        <dbReference type="SAM" id="SignalP"/>
    </source>
</evidence>